<dbReference type="RefSeq" id="YP_009207941.2">
    <property type="nucleotide sequence ID" value="NC_028899.1"/>
</dbReference>
<keyword evidence="2" id="KW-1185">Reference proteome</keyword>
<protein>
    <submittedName>
        <fullName evidence="1">Uncharacterized protein</fullName>
    </submittedName>
</protein>
<evidence type="ECO:0000313" key="2">
    <source>
        <dbReference type="Proteomes" id="UP000202583"/>
    </source>
</evidence>
<name>A0A0K2QQQ9_9CAUD</name>
<dbReference type="Proteomes" id="UP000202583">
    <property type="component" value="Segment"/>
</dbReference>
<dbReference type="GeneID" id="26634598"/>
<dbReference type="EMBL" id="AP014927">
    <property type="protein sequence ID" value="BAS04929.2"/>
    <property type="molecule type" value="Genomic_DNA"/>
</dbReference>
<dbReference type="KEGG" id="vg:26634598"/>
<organism evidence="1 2">
    <name type="scientific">Ralstonia phage RSF1</name>
    <dbReference type="NCBI Taxonomy" id="1689679"/>
    <lineage>
        <taxon>Viruses</taxon>
        <taxon>Duplodnaviria</taxon>
        <taxon>Heunggongvirae</taxon>
        <taxon>Uroviricota</taxon>
        <taxon>Caudoviricetes</taxon>
        <taxon>Chimalliviridae</taxon>
        <taxon>Chiangmaivirus</taxon>
        <taxon>Chiangmaivirus RSF1</taxon>
    </lineage>
</organism>
<sequence length="165" mass="18882">MGQTVLTKKIHVSADKTFAFASVGPTLTDDEKKLLEEIIRQTFRVARGEKHSLELEHQDWFDERSQLNFMVMTKQSNYFAHLIGGMYDRNETFRPRGASKQAHSLTRFDSSIPACYGTGAYAAFIAASENVPMEQVVPLVSDVIYSVSREYSIFHRHQLKRMAFK</sequence>
<accession>A0A0K2QQQ9</accession>
<reference evidence="1 2" key="1">
    <citation type="submission" date="2015-07" db="EMBL/GenBank/DDBJ databases">
        <title>Two Asian jumbo phage RSL2 and RSF1 infecting the phytopathogen Ralstonia solanacearum share common features related to the phi-KZ-like phages.</title>
        <authorList>
            <person name="Kawasaki T."/>
            <person name="Fujie M."/>
            <person name="Chatchawankanphanich O."/>
            <person name="Ogata H."/>
            <person name="Yamada T."/>
        </authorList>
    </citation>
    <scope>NUCLEOTIDE SEQUENCE [LARGE SCALE GENOMIC DNA]</scope>
    <source>
        <strain evidence="1 2">RSF1</strain>
    </source>
</reference>
<evidence type="ECO:0000313" key="1">
    <source>
        <dbReference type="EMBL" id="BAS04929.2"/>
    </source>
</evidence>
<proteinExistence type="predicted"/>